<keyword evidence="3 10" id="KW-0812">Transmembrane</keyword>
<dbReference type="PANTHER" id="PTHR13624:SF4">
    <property type="entry name" value="TRANSMEMBRANE PROTEIN 161A"/>
    <property type="match status" value="1"/>
</dbReference>
<evidence type="ECO:0000256" key="10">
    <source>
        <dbReference type="SAM" id="Phobius"/>
    </source>
</evidence>
<reference evidence="12" key="1">
    <citation type="journal article" date="2022" name="bioRxiv">
        <title>Sequencing and chromosome-scale assembly of the giantPleurodeles waltlgenome.</title>
        <authorList>
            <person name="Brown T."/>
            <person name="Elewa A."/>
            <person name="Iarovenko S."/>
            <person name="Subramanian E."/>
            <person name="Araus A.J."/>
            <person name="Petzold A."/>
            <person name="Susuki M."/>
            <person name="Suzuki K.-i.T."/>
            <person name="Hayashi T."/>
            <person name="Toyoda A."/>
            <person name="Oliveira C."/>
            <person name="Osipova E."/>
            <person name="Leigh N.D."/>
            <person name="Simon A."/>
            <person name="Yun M.H."/>
        </authorList>
    </citation>
    <scope>NUCLEOTIDE SEQUENCE</scope>
    <source>
        <strain evidence="12">20211129_DDA</strain>
        <tissue evidence="12">Liver</tissue>
    </source>
</reference>
<organism evidence="12 13">
    <name type="scientific">Pleurodeles waltl</name>
    <name type="common">Iberian ribbed newt</name>
    <dbReference type="NCBI Taxonomy" id="8319"/>
    <lineage>
        <taxon>Eukaryota</taxon>
        <taxon>Metazoa</taxon>
        <taxon>Chordata</taxon>
        <taxon>Craniata</taxon>
        <taxon>Vertebrata</taxon>
        <taxon>Euteleostomi</taxon>
        <taxon>Amphibia</taxon>
        <taxon>Batrachia</taxon>
        <taxon>Caudata</taxon>
        <taxon>Salamandroidea</taxon>
        <taxon>Salamandridae</taxon>
        <taxon>Pleurodelinae</taxon>
        <taxon>Pleurodeles</taxon>
    </lineage>
</organism>
<sequence length="487" mass="55670">MAVMGVQLVVSLVMASLMQRMSPHCSFARWLLCNGSLFRFKHPTDDELRLLAGKPKQRPKKDRRQNGDSDDKPLSVPKDIDLHLETKPITTMDALVLRYFLEYQWFVDFAVYSTIVYLFTEGYYCLVDSQKEVNIGVLWCLLTVVFSVKVLFTMMQQYFRSEEGGERSVCLTFALFFLLLSMIVLIIREDYLEFGLDSGFAAVSENLEVFLKRQGWEWSIPFTNLTFKLTLVAICSFLGACLTFPGLRLAQTHLDALKLAADRPMLQLLLHASFLPPIIVVVMWIKPITRDFLLRAPMGKESVELMSDASYNSMRLWIIVVLCLLRLAMTRYHMQAYLCLADRWVEQMKREAGRITTIEIQRKVSRIFCYLTVIAVQYLAPIILMLHATFVLKTLGDYSWGLFPEPPGVSPALDALPVSPITSSDEEEEENIEATVAHITSLLGAIRAVFTPLFYRGLFAFLTWWVAACQIVTSLFGLYFHQYLVAT</sequence>
<comment type="subcellular location">
    <subcellularLocation>
        <location evidence="1">Membrane</location>
        <topology evidence="1">Multi-pass membrane protein</topology>
    </subcellularLocation>
</comment>
<feature type="transmembrane region" description="Helical" evidence="10">
    <location>
        <begin position="168"/>
        <end position="187"/>
    </location>
</feature>
<feature type="transmembrane region" description="Helical" evidence="10">
    <location>
        <begin position="136"/>
        <end position="156"/>
    </location>
</feature>
<keyword evidence="4 11" id="KW-0732">Signal</keyword>
<feature type="region of interest" description="Disordered" evidence="9">
    <location>
        <begin position="52"/>
        <end position="76"/>
    </location>
</feature>
<proteinExistence type="inferred from homology"/>
<name>A0AAV7L5X5_PLEWA</name>
<evidence type="ECO:0000256" key="8">
    <source>
        <dbReference type="ARBA" id="ARBA00040182"/>
    </source>
</evidence>
<dbReference type="Pfam" id="PF10268">
    <property type="entry name" value="Tmemb_161AB"/>
    <property type="match status" value="1"/>
</dbReference>
<evidence type="ECO:0000256" key="4">
    <source>
        <dbReference type="ARBA" id="ARBA00022729"/>
    </source>
</evidence>
<feature type="chain" id="PRO_5043865899" description="Transmembrane protein 161A" evidence="11">
    <location>
        <begin position="16"/>
        <end position="487"/>
    </location>
</feature>
<dbReference type="InterPro" id="IPR019395">
    <property type="entry name" value="Transmembrane_161A/B"/>
</dbReference>
<gene>
    <name evidence="12" type="ORF">NDU88_005795</name>
</gene>
<evidence type="ECO:0000256" key="3">
    <source>
        <dbReference type="ARBA" id="ARBA00022692"/>
    </source>
</evidence>
<dbReference type="AlphaFoldDB" id="A0AAV7L5X5"/>
<feature type="transmembrane region" description="Helical" evidence="10">
    <location>
        <begin position="268"/>
        <end position="289"/>
    </location>
</feature>
<feature type="transmembrane region" description="Helical" evidence="10">
    <location>
        <begin position="458"/>
        <end position="480"/>
    </location>
</feature>
<evidence type="ECO:0000256" key="9">
    <source>
        <dbReference type="SAM" id="MobiDB-lite"/>
    </source>
</evidence>
<keyword evidence="13" id="KW-1185">Reference proteome</keyword>
<comment type="caution">
    <text evidence="12">The sequence shown here is derived from an EMBL/GenBank/DDBJ whole genome shotgun (WGS) entry which is preliminary data.</text>
</comment>
<evidence type="ECO:0000313" key="13">
    <source>
        <dbReference type="Proteomes" id="UP001066276"/>
    </source>
</evidence>
<evidence type="ECO:0000256" key="5">
    <source>
        <dbReference type="ARBA" id="ARBA00022989"/>
    </source>
</evidence>
<feature type="signal peptide" evidence="11">
    <location>
        <begin position="1"/>
        <end position="15"/>
    </location>
</feature>
<keyword evidence="6 10" id="KW-0472">Membrane</keyword>
<evidence type="ECO:0000256" key="1">
    <source>
        <dbReference type="ARBA" id="ARBA00004141"/>
    </source>
</evidence>
<evidence type="ECO:0000256" key="11">
    <source>
        <dbReference type="SAM" id="SignalP"/>
    </source>
</evidence>
<dbReference type="EMBL" id="JANPWB010000016">
    <property type="protein sequence ID" value="KAJ1085669.1"/>
    <property type="molecule type" value="Genomic_DNA"/>
</dbReference>
<dbReference type="GO" id="GO:0016020">
    <property type="term" value="C:membrane"/>
    <property type="evidence" value="ECO:0007669"/>
    <property type="project" value="UniProtKB-SubCell"/>
</dbReference>
<keyword evidence="7" id="KW-0325">Glycoprotein</keyword>
<feature type="compositionally biased region" description="Basic and acidic residues" evidence="9">
    <location>
        <begin position="64"/>
        <end position="76"/>
    </location>
</feature>
<evidence type="ECO:0000256" key="2">
    <source>
        <dbReference type="ARBA" id="ARBA00009706"/>
    </source>
</evidence>
<feature type="transmembrane region" description="Helical" evidence="10">
    <location>
        <begin position="367"/>
        <end position="392"/>
    </location>
</feature>
<evidence type="ECO:0000256" key="7">
    <source>
        <dbReference type="ARBA" id="ARBA00023180"/>
    </source>
</evidence>
<dbReference type="PANTHER" id="PTHR13624">
    <property type="entry name" value="RE42071P"/>
    <property type="match status" value="1"/>
</dbReference>
<dbReference type="Proteomes" id="UP001066276">
    <property type="component" value="Chromosome 12"/>
</dbReference>
<feature type="transmembrane region" description="Helical" evidence="10">
    <location>
        <begin position="309"/>
        <end position="328"/>
    </location>
</feature>
<accession>A0AAV7L5X5</accession>
<feature type="transmembrane region" description="Helical" evidence="10">
    <location>
        <begin position="225"/>
        <end position="247"/>
    </location>
</feature>
<evidence type="ECO:0000313" key="12">
    <source>
        <dbReference type="EMBL" id="KAJ1085669.1"/>
    </source>
</evidence>
<protein>
    <recommendedName>
        <fullName evidence="8">Transmembrane protein 161A</fullName>
    </recommendedName>
</protein>
<keyword evidence="5 10" id="KW-1133">Transmembrane helix</keyword>
<comment type="similarity">
    <text evidence="2">Belongs to the TMEM161 family.</text>
</comment>
<evidence type="ECO:0000256" key="6">
    <source>
        <dbReference type="ARBA" id="ARBA00023136"/>
    </source>
</evidence>